<dbReference type="PANTHER" id="PTHR43248">
    <property type="entry name" value="2-SUCCINYL-6-HYDROXY-2,4-CYCLOHEXADIENE-1-CARBOXYLATE SYNTHASE"/>
    <property type="match status" value="1"/>
</dbReference>
<protein>
    <recommendedName>
        <fullName evidence="4">Peptidase S33 tripeptidyl aminopeptidase-like C-terminal domain-containing protein</fullName>
    </recommendedName>
</protein>
<sequence>MEIVDALSEDGLLRYYGWSYGTALGSYAAAMFPERIERMVLDGNLNPHDYQSGIYRDLTTDTADAFAGFLEACFNVTNDCAFYSLVQPNATQDLLDAINNVLEPLAQNATTSVEAYQTYFEFKTIFIQPLYYPHTWPKFAQTLANLLAGTPEPSESNTPAPVYGKAELALVGIRASDATFHANSSDEYLPIIEYTANVSPSFGDLFYTLWPSARWRMPAKERYWGNFHATTRTPILYINGMFDPATPIVNAYNASAGFEGSVVLPHTGYGHGIFVSPSKCVAEYIQAYYKNGSLPGGNVTCAPNMTPVELWRSTVQEEASDSTAGANGNSTGSDGGADNGTTANGGAEGGGKTGWKSSLAFAITAGTLAFGVTNVL</sequence>
<feature type="region of interest" description="Disordered" evidence="3">
    <location>
        <begin position="315"/>
        <end position="350"/>
    </location>
</feature>
<dbReference type="Proteomes" id="UP001172673">
    <property type="component" value="Unassembled WGS sequence"/>
</dbReference>
<dbReference type="InterPro" id="IPR029058">
    <property type="entry name" value="AB_hydrolase_fold"/>
</dbReference>
<feature type="compositionally biased region" description="Polar residues" evidence="3">
    <location>
        <begin position="315"/>
        <end position="332"/>
    </location>
</feature>
<dbReference type="SUPFAM" id="SSF53474">
    <property type="entry name" value="alpha/beta-Hydrolases"/>
    <property type="match status" value="1"/>
</dbReference>
<accession>A0AA38WXH3</accession>
<proteinExistence type="inferred from homology"/>
<evidence type="ECO:0000256" key="3">
    <source>
        <dbReference type="SAM" id="MobiDB-lite"/>
    </source>
</evidence>
<name>A0AA38WXH3_9EURO</name>
<dbReference type="InterPro" id="IPR051601">
    <property type="entry name" value="Serine_prot/Carboxylest_S33"/>
</dbReference>
<keyword evidence="6" id="KW-1185">Reference proteome</keyword>
<evidence type="ECO:0000313" key="5">
    <source>
        <dbReference type="EMBL" id="KAJ9602968.1"/>
    </source>
</evidence>
<dbReference type="PANTHER" id="PTHR43248:SF25">
    <property type="entry name" value="AB HYDROLASE-1 DOMAIN-CONTAINING PROTEIN-RELATED"/>
    <property type="match status" value="1"/>
</dbReference>
<comment type="similarity">
    <text evidence="1">Belongs to the peptidase S33 family.</text>
</comment>
<feature type="domain" description="Peptidase S33 tripeptidyl aminopeptidase-like C-terminal" evidence="4">
    <location>
        <begin position="213"/>
        <end position="301"/>
    </location>
</feature>
<dbReference type="EMBL" id="JAPDRK010000024">
    <property type="protein sequence ID" value="KAJ9602968.1"/>
    <property type="molecule type" value="Genomic_DNA"/>
</dbReference>
<comment type="caution">
    <text evidence="5">The sequence shown here is derived from an EMBL/GenBank/DDBJ whole genome shotgun (WGS) entry which is preliminary data.</text>
</comment>
<organism evidence="5 6">
    <name type="scientific">Cladophialophora chaetospira</name>
    <dbReference type="NCBI Taxonomy" id="386627"/>
    <lineage>
        <taxon>Eukaryota</taxon>
        <taxon>Fungi</taxon>
        <taxon>Dikarya</taxon>
        <taxon>Ascomycota</taxon>
        <taxon>Pezizomycotina</taxon>
        <taxon>Eurotiomycetes</taxon>
        <taxon>Chaetothyriomycetidae</taxon>
        <taxon>Chaetothyriales</taxon>
        <taxon>Herpotrichiellaceae</taxon>
        <taxon>Cladophialophora</taxon>
    </lineage>
</organism>
<evidence type="ECO:0000256" key="2">
    <source>
        <dbReference type="ARBA" id="ARBA00022801"/>
    </source>
</evidence>
<evidence type="ECO:0000259" key="4">
    <source>
        <dbReference type="Pfam" id="PF08386"/>
    </source>
</evidence>
<evidence type="ECO:0000256" key="1">
    <source>
        <dbReference type="ARBA" id="ARBA00010088"/>
    </source>
</evidence>
<gene>
    <name evidence="5" type="ORF">H2200_012748</name>
</gene>
<dbReference type="AlphaFoldDB" id="A0AA38WXH3"/>
<dbReference type="Gene3D" id="3.40.50.1820">
    <property type="entry name" value="alpha/beta hydrolase"/>
    <property type="match status" value="1"/>
</dbReference>
<dbReference type="InterPro" id="IPR013595">
    <property type="entry name" value="Pept_S33_TAP-like_C"/>
</dbReference>
<dbReference type="GO" id="GO:0016787">
    <property type="term" value="F:hydrolase activity"/>
    <property type="evidence" value="ECO:0007669"/>
    <property type="project" value="UniProtKB-KW"/>
</dbReference>
<reference evidence="5" key="1">
    <citation type="submission" date="2022-10" db="EMBL/GenBank/DDBJ databases">
        <title>Culturing micro-colonial fungi from biological soil crusts in the Mojave desert and describing Neophaeococcomyces mojavensis, and introducing the new genera and species Taxawa tesnikishii.</title>
        <authorList>
            <person name="Kurbessoian T."/>
            <person name="Stajich J.E."/>
        </authorList>
    </citation>
    <scope>NUCLEOTIDE SEQUENCE</scope>
    <source>
        <strain evidence="5">TK_41</strain>
    </source>
</reference>
<dbReference type="Pfam" id="PF08386">
    <property type="entry name" value="Abhydrolase_4"/>
    <property type="match status" value="1"/>
</dbReference>
<evidence type="ECO:0000313" key="6">
    <source>
        <dbReference type="Proteomes" id="UP001172673"/>
    </source>
</evidence>
<keyword evidence="2" id="KW-0378">Hydrolase</keyword>